<evidence type="ECO:0000313" key="7">
    <source>
        <dbReference type="EMBL" id="QCD41016.1"/>
    </source>
</evidence>
<dbReference type="AlphaFoldDB" id="A0A4P7VZL1"/>
<dbReference type="Gene3D" id="1.10.1740.10">
    <property type="match status" value="1"/>
</dbReference>
<dbReference type="Pfam" id="PF04542">
    <property type="entry name" value="Sigma70_r2"/>
    <property type="match status" value="1"/>
</dbReference>
<dbReference type="InterPro" id="IPR013324">
    <property type="entry name" value="RNA_pol_sigma_r3/r4-like"/>
</dbReference>
<dbReference type="Gene3D" id="1.10.10.10">
    <property type="entry name" value="Winged helix-like DNA-binding domain superfamily/Winged helix DNA-binding domain"/>
    <property type="match status" value="1"/>
</dbReference>
<feature type="domain" description="RNA polymerase sigma-70 region 2" evidence="5">
    <location>
        <begin position="14"/>
        <end position="80"/>
    </location>
</feature>
<comment type="similarity">
    <text evidence="1">Belongs to the sigma-70 factor family. ECF subfamily.</text>
</comment>
<dbReference type="EMBL" id="CP039396">
    <property type="protein sequence ID" value="QCD41016.1"/>
    <property type="molecule type" value="Genomic_DNA"/>
</dbReference>
<dbReference type="InterPro" id="IPR007627">
    <property type="entry name" value="RNA_pol_sigma70_r2"/>
</dbReference>
<evidence type="ECO:0000256" key="3">
    <source>
        <dbReference type="ARBA" id="ARBA00023082"/>
    </source>
</evidence>
<reference evidence="8" key="1">
    <citation type="submission" date="2019-02" db="EMBL/GenBank/DDBJ databases">
        <title>Isolation and identification of novel species under the genus Muribaculum.</title>
        <authorList>
            <person name="Miyake S."/>
            <person name="Ding Y."/>
            <person name="Low A."/>
            <person name="Soh M."/>
            <person name="Seedorf H."/>
        </authorList>
    </citation>
    <scope>NUCLEOTIDE SEQUENCE [LARGE SCALE GENOMIC DNA]</scope>
    <source>
        <strain evidence="8">H5</strain>
    </source>
</reference>
<dbReference type="PANTHER" id="PTHR43133:SF45">
    <property type="entry name" value="RNA POLYMERASE ECF-TYPE SIGMA FACTOR"/>
    <property type="match status" value="1"/>
</dbReference>
<evidence type="ECO:0000259" key="5">
    <source>
        <dbReference type="Pfam" id="PF04542"/>
    </source>
</evidence>
<evidence type="ECO:0000256" key="1">
    <source>
        <dbReference type="ARBA" id="ARBA00010641"/>
    </source>
</evidence>
<dbReference type="GO" id="GO:0016987">
    <property type="term" value="F:sigma factor activity"/>
    <property type="evidence" value="ECO:0007669"/>
    <property type="project" value="UniProtKB-KW"/>
</dbReference>
<organism evidence="7 8">
    <name type="scientific">Duncaniella dubosii</name>
    <dbReference type="NCBI Taxonomy" id="2518971"/>
    <lineage>
        <taxon>Bacteria</taxon>
        <taxon>Pseudomonadati</taxon>
        <taxon>Bacteroidota</taxon>
        <taxon>Bacteroidia</taxon>
        <taxon>Bacteroidales</taxon>
        <taxon>Muribaculaceae</taxon>
        <taxon>Duncaniella</taxon>
    </lineage>
</organism>
<dbReference type="RefSeq" id="WP_123613096.1">
    <property type="nucleotide sequence ID" value="NZ_CAXHQF010000112.1"/>
</dbReference>
<dbReference type="InterPro" id="IPR014284">
    <property type="entry name" value="RNA_pol_sigma-70_dom"/>
</dbReference>
<evidence type="ECO:0000256" key="4">
    <source>
        <dbReference type="ARBA" id="ARBA00023163"/>
    </source>
</evidence>
<dbReference type="KEGG" id="ddb:E7747_01090"/>
<dbReference type="PANTHER" id="PTHR43133">
    <property type="entry name" value="RNA POLYMERASE ECF-TYPE SIGMA FACTO"/>
    <property type="match status" value="1"/>
</dbReference>
<accession>A0A4P7VZL1</accession>
<feature type="domain" description="RNA polymerase sigma factor 70 region 4 type 2" evidence="6">
    <location>
        <begin position="106"/>
        <end position="157"/>
    </location>
</feature>
<dbReference type="GO" id="GO:0003677">
    <property type="term" value="F:DNA binding"/>
    <property type="evidence" value="ECO:0007669"/>
    <property type="project" value="InterPro"/>
</dbReference>
<keyword evidence="3" id="KW-0731">Sigma factor</keyword>
<sequence length="165" mass="19479">MALTERESRFMTIVNDNRQLLYKVCYMYATDRDHFQDLYQEVLANIWEGLGSFRGDSAVSTWLYRTALNTCVTFYRRHNRHSSEMTSLDMAAELMADDGRRAEQLREMYRLISQLSKIDKAIILMWLDERSYDEIAEVTGFTRNNVATRLRRIKQRLVDNGNSDN</sequence>
<name>A0A4P7VZL1_9BACT</name>
<keyword evidence="4" id="KW-0804">Transcription</keyword>
<dbReference type="InterPro" id="IPR013325">
    <property type="entry name" value="RNA_pol_sigma_r2"/>
</dbReference>
<evidence type="ECO:0000256" key="2">
    <source>
        <dbReference type="ARBA" id="ARBA00023015"/>
    </source>
</evidence>
<keyword evidence="8" id="KW-1185">Reference proteome</keyword>
<dbReference type="GO" id="GO:0006352">
    <property type="term" value="P:DNA-templated transcription initiation"/>
    <property type="evidence" value="ECO:0007669"/>
    <property type="project" value="InterPro"/>
</dbReference>
<dbReference type="SUPFAM" id="SSF88946">
    <property type="entry name" value="Sigma2 domain of RNA polymerase sigma factors"/>
    <property type="match status" value="1"/>
</dbReference>
<dbReference type="InterPro" id="IPR013249">
    <property type="entry name" value="RNA_pol_sigma70_r4_t2"/>
</dbReference>
<evidence type="ECO:0000259" key="6">
    <source>
        <dbReference type="Pfam" id="PF08281"/>
    </source>
</evidence>
<protein>
    <submittedName>
        <fullName evidence="7">Sigma-70 family RNA polymerase sigma factor</fullName>
    </submittedName>
</protein>
<dbReference type="InterPro" id="IPR036388">
    <property type="entry name" value="WH-like_DNA-bd_sf"/>
</dbReference>
<keyword evidence="2" id="KW-0805">Transcription regulation</keyword>
<dbReference type="Proteomes" id="UP000297149">
    <property type="component" value="Chromosome"/>
</dbReference>
<gene>
    <name evidence="7" type="ORF">E7747_01090</name>
</gene>
<evidence type="ECO:0000313" key="8">
    <source>
        <dbReference type="Proteomes" id="UP000297149"/>
    </source>
</evidence>
<dbReference type="Pfam" id="PF08281">
    <property type="entry name" value="Sigma70_r4_2"/>
    <property type="match status" value="1"/>
</dbReference>
<dbReference type="NCBIfam" id="TIGR02937">
    <property type="entry name" value="sigma70-ECF"/>
    <property type="match status" value="1"/>
</dbReference>
<dbReference type="SUPFAM" id="SSF88659">
    <property type="entry name" value="Sigma3 and sigma4 domains of RNA polymerase sigma factors"/>
    <property type="match status" value="1"/>
</dbReference>
<dbReference type="InterPro" id="IPR039425">
    <property type="entry name" value="RNA_pol_sigma-70-like"/>
</dbReference>
<proteinExistence type="inferred from homology"/>